<dbReference type="Proteomes" id="UP000070544">
    <property type="component" value="Unassembled WGS sequence"/>
</dbReference>
<organism evidence="1 2">
    <name type="scientific">Gonapodya prolifera (strain JEL478)</name>
    <name type="common">Monoblepharis prolifera</name>
    <dbReference type="NCBI Taxonomy" id="1344416"/>
    <lineage>
        <taxon>Eukaryota</taxon>
        <taxon>Fungi</taxon>
        <taxon>Fungi incertae sedis</taxon>
        <taxon>Chytridiomycota</taxon>
        <taxon>Chytridiomycota incertae sedis</taxon>
        <taxon>Monoblepharidomycetes</taxon>
        <taxon>Monoblepharidales</taxon>
        <taxon>Gonapodyaceae</taxon>
        <taxon>Gonapodya</taxon>
    </lineage>
</organism>
<dbReference type="OrthoDB" id="10552402at2759"/>
<dbReference type="EMBL" id="KQ965731">
    <property type="protein sequence ID" value="KXS22433.1"/>
    <property type="molecule type" value="Genomic_DNA"/>
</dbReference>
<protein>
    <submittedName>
        <fullName evidence="1">Uncharacterized protein</fullName>
    </submittedName>
</protein>
<keyword evidence="2" id="KW-1185">Reference proteome</keyword>
<proteinExistence type="predicted"/>
<accession>A0A139B0V7</accession>
<gene>
    <name evidence="1" type="ORF">M427DRAFT_172452</name>
</gene>
<evidence type="ECO:0000313" key="2">
    <source>
        <dbReference type="Proteomes" id="UP000070544"/>
    </source>
</evidence>
<name>A0A139B0V7_GONPJ</name>
<dbReference type="AlphaFoldDB" id="A0A139B0V7"/>
<reference evidence="1 2" key="1">
    <citation type="journal article" date="2015" name="Genome Biol. Evol.">
        <title>Phylogenomic analyses indicate that early fungi evolved digesting cell walls of algal ancestors of land plants.</title>
        <authorList>
            <person name="Chang Y."/>
            <person name="Wang S."/>
            <person name="Sekimoto S."/>
            <person name="Aerts A.L."/>
            <person name="Choi C."/>
            <person name="Clum A."/>
            <person name="LaButti K.M."/>
            <person name="Lindquist E.A."/>
            <person name="Yee Ngan C."/>
            <person name="Ohm R.A."/>
            <person name="Salamov A.A."/>
            <person name="Grigoriev I.V."/>
            <person name="Spatafora J.W."/>
            <person name="Berbee M.L."/>
        </authorList>
    </citation>
    <scope>NUCLEOTIDE SEQUENCE [LARGE SCALE GENOMIC DNA]</scope>
    <source>
        <strain evidence="1 2">JEL478</strain>
    </source>
</reference>
<evidence type="ECO:0000313" key="1">
    <source>
        <dbReference type="EMBL" id="KXS22433.1"/>
    </source>
</evidence>
<sequence length="292" mass="32824">MDDIIRNLDNQKRWLSMAMDDFRDVSGIEQKIAKYRDSLNDAWPLLQAHPYGAAARAYLAEQERLFVFKQATEQAERQISQAKSQLRYAEMSLEREPERAKQQVAQALSIANGLLADPQYASLPIVQSFAPAFLEGPAREMHIKVNSAAILQEAENSLRTSKSHLRWVKGYIEGNNAESAERYLKMALDAAKPLQADPKFLAVPEVAAYLEELKMAEEAYTPKITSLALQSQFETDQREVTYLQKQIGVLKPNLRLFGVNMTELPLPPQTGFLMSISKIRTPKSAPVVTSPS</sequence>